<feature type="transmembrane region" description="Helical" evidence="1">
    <location>
        <begin position="58"/>
        <end position="80"/>
    </location>
</feature>
<feature type="transmembrane region" description="Helical" evidence="1">
    <location>
        <begin position="249"/>
        <end position="274"/>
    </location>
</feature>
<feature type="transmembrane region" description="Helical" evidence="1">
    <location>
        <begin position="20"/>
        <end position="37"/>
    </location>
</feature>
<keyword evidence="1" id="KW-1133">Transmembrane helix</keyword>
<dbReference type="KEGG" id="tpx:Turpa_1456"/>
<keyword evidence="1" id="KW-0812">Transmembrane</keyword>
<keyword evidence="4" id="KW-1185">Reference proteome</keyword>
<feature type="transmembrane region" description="Helical" evidence="1">
    <location>
        <begin position="321"/>
        <end position="341"/>
    </location>
</feature>
<dbReference type="InterPro" id="IPR052529">
    <property type="entry name" value="Bact_Transport_Assoc"/>
</dbReference>
<dbReference type="OrthoDB" id="9807744at2"/>
<dbReference type="Pfam" id="PF04235">
    <property type="entry name" value="DUF418"/>
    <property type="match status" value="1"/>
</dbReference>
<dbReference type="Proteomes" id="UP000006048">
    <property type="component" value="Chromosome"/>
</dbReference>
<dbReference type="PANTHER" id="PTHR30590:SF2">
    <property type="entry name" value="INNER MEMBRANE PROTEIN"/>
    <property type="match status" value="1"/>
</dbReference>
<evidence type="ECO:0000313" key="3">
    <source>
        <dbReference type="EMBL" id="AFM12104.1"/>
    </source>
</evidence>
<sequence length="365" mass="40084">MATDSKAPDRIQGLDALRGFALWGICVVNLPLIARSLESYRQMPETSTARAALFVNSLLFEAKFFTLFSFLFGVGIAVLQNREGTAFLLRRFLGLMILGAAHAILLFPGDILLSYGLLGLVFLPLSRMHHRAILVTAVFCLAISAMTYTLLGAMSQANTPLPQTDYSHGYGTALLSNLKVYPLSLIYVMLFNWPGALAMICLGYMAERKGWFKHMRLTPASALYLLAGIGGSALYANAATWQWKQAMQYAMLLMAVSAPILSLFYSQAILTLAGKGHGLVTRALTAAGRLSLTNYVLQSLFAGVVFHGYGFGLYNKISYDGLLIAATAIYVTTVCFSILWLRTFSTGPLEWLLRSISHWRVMSLK</sequence>
<feature type="transmembrane region" description="Helical" evidence="1">
    <location>
        <begin position="184"/>
        <end position="205"/>
    </location>
</feature>
<dbReference type="EMBL" id="CP002959">
    <property type="protein sequence ID" value="AFM12104.1"/>
    <property type="molecule type" value="Genomic_DNA"/>
</dbReference>
<evidence type="ECO:0000259" key="2">
    <source>
        <dbReference type="Pfam" id="PF04235"/>
    </source>
</evidence>
<dbReference type="STRING" id="869212.Turpa_1456"/>
<organism evidence="3 4">
    <name type="scientific">Turneriella parva (strain ATCC BAA-1111 / DSM 21527 / NCTC 11395 / H)</name>
    <name type="common">Leptospira parva</name>
    <dbReference type="NCBI Taxonomy" id="869212"/>
    <lineage>
        <taxon>Bacteria</taxon>
        <taxon>Pseudomonadati</taxon>
        <taxon>Spirochaetota</taxon>
        <taxon>Spirochaetia</taxon>
        <taxon>Leptospirales</taxon>
        <taxon>Leptospiraceae</taxon>
        <taxon>Turneriella</taxon>
    </lineage>
</organism>
<feature type="domain" description="DUF418" evidence="2">
    <location>
        <begin position="208"/>
        <end position="359"/>
    </location>
</feature>
<feature type="transmembrane region" description="Helical" evidence="1">
    <location>
        <begin position="132"/>
        <end position="151"/>
    </location>
</feature>
<evidence type="ECO:0000256" key="1">
    <source>
        <dbReference type="SAM" id="Phobius"/>
    </source>
</evidence>
<gene>
    <name evidence="3" type="ordered locus">Turpa_1456</name>
</gene>
<feature type="transmembrane region" description="Helical" evidence="1">
    <location>
        <begin position="217"/>
        <end position="237"/>
    </location>
</feature>
<feature type="transmembrane region" description="Helical" evidence="1">
    <location>
        <begin position="295"/>
        <end position="315"/>
    </location>
</feature>
<dbReference type="InterPro" id="IPR007349">
    <property type="entry name" value="DUF418"/>
</dbReference>
<dbReference type="PANTHER" id="PTHR30590">
    <property type="entry name" value="INNER MEMBRANE PROTEIN"/>
    <property type="match status" value="1"/>
</dbReference>
<protein>
    <recommendedName>
        <fullName evidence="2">DUF418 domain-containing protein</fullName>
    </recommendedName>
</protein>
<accession>I4B497</accession>
<name>I4B497_TURPD</name>
<dbReference type="AlphaFoldDB" id="I4B497"/>
<keyword evidence="1" id="KW-0472">Membrane</keyword>
<dbReference type="HOGENOM" id="CLU_039610_0_0_12"/>
<proteinExistence type="predicted"/>
<dbReference type="RefSeq" id="WP_014802618.1">
    <property type="nucleotide sequence ID" value="NC_018020.1"/>
</dbReference>
<evidence type="ECO:0000313" key="4">
    <source>
        <dbReference type="Proteomes" id="UP000006048"/>
    </source>
</evidence>
<feature type="transmembrane region" description="Helical" evidence="1">
    <location>
        <begin position="92"/>
        <end position="125"/>
    </location>
</feature>
<reference evidence="3 4" key="1">
    <citation type="submission" date="2012-06" db="EMBL/GenBank/DDBJ databases">
        <title>The complete chromosome of genome of Turneriella parva DSM 21527.</title>
        <authorList>
            <consortium name="US DOE Joint Genome Institute (JGI-PGF)"/>
            <person name="Lucas S."/>
            <person name="Han J."/>
            <person name="Lapidus A."/>
            <person name="Bruce D."/>
            <person name="Goodwin L."/>
            <person name="Pitluck S."/>
            <person name="Peters L."/>
            <person name="Kyrpides N."/>
            <person name="Mavromatis K."/>
            <person name="Ivanova N."/>
            <person name="Mikhailova N."/>
            <person name="Chertkov O."/>
            <person name="Detter J.C."/>
            <person name="Tapia R."/>
            <person name="Han C."/>
            <person name="Land M."/>
            <person name="Hauser L."/>
            <person name="Markowitz V."/>
            <person name="Cheng J.-F."/>
            <person name="Hugenholtz P."/>
            <person name="Woyke T."/>
            <person name="Wu D."/>
            <person name="Gronow S."/>
            <person name="Wellnitz S."/>
            <person name="Brambilla E."/>
            <person name="Klenk H.-P."/>
            <person name="Eisen J.A."/>
        </authorList>
    </citation>
    <scope>NUCLEOTIDE SEQUENCE [LARGE SCALE GENOMIC DNA]</scope>
    <source>
        <strain evidence="4">ATCC BAA-1111 / DSM 21527 / NCTC 11395 / H</strain>
    </source>
</reference>